<dbReference type="Proteomes" id="UP001443914">
    <property type="component" value="Unassembled WGS sequence"/>
</dbReference>
<dbReference type="InterPro" id="IPR050560">
    <property type="entry name" value="MYB_TF"/>
</dbReference>
<dbReference type="InterPro" id="IPR009057">
    <property type="entry name" value="Homeodomain-like_sf"/>
</dbReference>
<organism evidence="10 11">
    <name type="scientific">Saponaria officinalis</name>
    <name type="common">Common soapwort</name>
    <name type="synonym">Lychnis saponaria</name>
    <dbReference type="NCBI Taxonomy" id="3572"/>
    <lineage>
        <taxon>Eukaryota</taxon>
        <taxon>Viridiplantae</taxon>
        <taxon>Streptophyta</taxon>
        <taxon>Embryophyta</taxon>
        <taxon>Tracheophyta</taxon>
        <taxon>Spermatophyta</taxon>
        <taxon>Magnoliopsida</taxon>
        <taxon>eudicotyledons</taxon>
        <taxon>Gunneridae</taxon>
        <taxon>Pentapetalae</taxon>
        <taxon>Caryophyllales</taxon>
        <taxon>Caryophyllaceae</taxon>
        <taxon>Caryophylleae</taxon>
        <taxon>Saponaria</taxon>
    </lineage>
</organism>
<keyword evidence="11" id="KW-1185">Reference proteome</keyword>
<dbReference type="AlphaFoldDB" id="A0AAW1GWM0"/>
<evidence type="ECO:0000256" key="2">
    <source>
        <dbReference type="ARBA" id="ARBA00022737"/>
    </source>
</evidence>
<keyword evidence="5" id="KW-0804">Transcription</keyword>
<evidence type="ECO:0000256" key="3">
    <source>
        <dbReference type="ARBA" id="ARBA00023015"/>
    </source>
</evidence>
<dbReference type="PROSITE" id="PS51294">
    <property type="entry name" value="HTH_MYB"/>
    <property type="match status" value="3"/>
</dbReference>
<dbReference type="Pfam" id="PF00249">
    <property type="entry name" value="Myb_DNA-binding"/>
    <property type="match status" value="3"/>
</dbReference>
<feature type="domain" description="Myb-like" evidence="8">
    <location>
        <begin position="151"/>
        <end position="201"/>
    </location>
</feature>
<feature type="domain" description="Myb-like" evidence="8">
    <location>
        <begin position="47"/>
        <end position="98"/>
    </location>
</feature>
<dbReference type="GO" id="GO:0000981">
    <property type="term" value="F:DNA-binding transcription factor activity, RNA polymerase II-specific"/>
    <property type="evidence" value="ECO:0007669"/>
    <property type="project" value="TreeGrafter"/>
</dbReference>
<reference evidence="10" key="1">
    <citation type="submission" date="2024-03" db="EMBL/GenBank/DDBJ databases">
        <title>WGS assembly of Saponaria officinalis var. Norfolk2.</title>
        <authorList>
            <person name="Jenkins J."/>
            <person name="Shu S."/>
            <person name="Grimwood J."/>
            <person name="Barry K."/>
            <person name="Goodstein D."/>
            <person name="Schmutz J."/>
            <person name="Leebens-Mack J."/>
            <person name="Osbourn A."/>
        </authorList>
    </citation>
    <scope>NUCLEOTIDE SEQUENCE [LARGE SCALE GENOMIC DNA]</scope>
    <source>
        <strain evidence="10">JIC</strain>
    </source>
</reference>
<dbReference type="PANTHER" id="PTHR45614">
    <property type="entry name" value="MYB PROTEIN-RELATED"/>
    <property type="match status" value="1"/>
</dbReference>
<evidence type="ECO:0000256" key="4">
    <source>
        <dbReference type="ARBA" id="ARBA00023125"/>
    </source>
</evidence>
<dbReference type="SUPFAM" id="SSF46689">
    <property type="entry name" value="Homeodomain-like"/>
    <property type="match status" value="2"/>
</dbReference>
<dbReference type="FunFam" id="1.10.10.60:FF:000016">
    <property type="entry name" value="Transcriptional activator Myb isoform A"/>
    <property type="match status" value="1"/>
</dbReference>
<keyword evidence="4" id="KW-0238">DNA-binding</keyword>
<evidence type="ECO:0000259" key="8">
    <source>
        <dbReference type="PROSITE" id="PS50090"/>
    </source>
</evidence>
<evidence type="ECO:0000256" key="6">
    <source>
        <dbReference type="ARBA" id="ARBA00023242"/>
    </source>
</evidence>
<keyword evidence="6" id="KW-0539">Nucleus</keyword>
<evidence type="ECO:0000256" key="7">
    <source>
        <dbReference type="SAM" id="MobiDB-lite"/>
    </source>
</evidence>
<evidence type="ECO:0000313" key="10">
    <source>
        <dbReference type="EMBL" id="KAK9668182.1"/>
    </source>
</evidence>
<keyword evidence="3" id="KW-0805">Transcription regulation</keyword>
<evidence type="ECO:0000259" key="9">
    <source>
        <dbReference type="PROSITE" id="PS51294"/>
    </source>
</evidence>
<dbReference type="SMART" id="SM00717">
    <property type="entry name" value="SANT"/>
    <property type="match status" value="3"/>
</dbReference>
<feature type="domain" description="Myb-like" evidence="8">
    <location>
        <begin position="99"/>
        <end position="150"/>
    </location>
</feature>
<dbReference type="EMBL" id="JBDFQZ010000013">
    <property type="protein sequence ID" value="KAK9668182.1"/>
    <property type="molecule type" value="Genomic_DNA"/>
</dbReference>
<dbReference type="Gene3D" id="1.10.10.60">
    <property type="entry name" value="Homeodomain-like"/>
    <property type="match status" value="3"/>
</dbReference>
<proteinExistence type="predicted"/>
<dbReference type="InterPro" id="IPR001005">
    <property type="entry name" value="SANT/Myb"/>
</dbReference>
<dbReference type="FunFam" id="1.10.10.60:FF:000010">
    <property type="entry name" value="Transcriptional activator Myb isoform A"/>
    <property type="match status" value="1"/>
</dbReference>
<dbReference type="GO" id="GO:0000978">
    <property type="term" value="F:RNA polymerase II cis-regulatory region sequence-specific DNA binding"/>
    <property type="evidence" value="ECO:0007669"/>
    <property type="project" value="TreeGrafter"/>
</dbReference>
<gene>
    <name evidence="10" type="ORF">RND81_13G039800</name>
</gene>
<name>A0AAW1GWM0_SAPOF</name>
<dbReference type="InterPro" id="IPR017930">
    <property type="entry name" value="Myb_dom"/>
</dbReference>
<sequence>MTMIEVKEESVWTVKSHEAVAISSLSDCCGYFTPKSAPLLGRTSGPTRRSSKGGWTEEEDNLLTAVVRKFNAKNWKQIAEHFPGRTDVQCLHRWQKVVNPELIKGPWTKEEDDCIIELVQKHGCRKWSVIAKSLPGRIGKQCRERWHNHLDPAIKKDAWTKDEESLLIYYHHIYGNKWAEIARFLPGRTDNAIKNHWNCSLKKKLDLCSLNESICKAIPENYTVERKFDDSRQKDIAGVYAENCSASYSSSETCLTELSLGNSPSGTLQSKPRVDGTETESLGTSNSILFDKSDAATVDTELNLSTKTNHETSCLTRMSLESPKRPRSCSFLDDHVFGNLDKSFLSLAMSASSNDNRQGNKKNKVHGFSPSFSSEDIFKGLLCSYQTNSSSCFSTPITSLASTPTSGGSPESMLRTSALSFSTPSIIRRRCLSKPCYSVRNETESLERCLEASFDIEVDVGGVQRGTSVETSVGAVDPLP</sequence>
<evidence type="ECO:0000313" key="11">
    <source>
        <dbReference type="Proteomes" id="UP001443914"/>
    </source>
</evidence>
<evidence type="ECO:0000256" key="1">
    <source>
        <dbReference type="ARBA" id="ARBA00004123"/>
    </source>
</evidence>
<keyword evidence="2" id="KW-0677">Repeat</keyword>
<feature type="domain" description="HTH myb-type" evidence="9">
    <location>
        <begin position="155"/>
        <end position="205"/>
    </location>
</feature>
<feature type="region of interest" description="Disordered" evidence="7">
    <location>
        <begin position="262"/>
        <end position="282"/>
    </location>
</feature>
<evidence type="ECO:0000256" key="5">
    <source>
        <dbReference type="ARBA" id="ARBA00023163"/>
    </source>
</evidence>
<accession>A0AAW1GWM0</accession>
<comment type="subcellular location">
    <subcellularLocation>
        <location evidence="1">Nucleus</location>
    </subcellularLocation>
</comment>
<dbReference type="GO" id="GO:0005634">
    <property type="term" value="C:nucleus"/>
    <property type="evidence" value="ECO:0007669"/>
    <property type="project" value="UniProtKB-SubCell"/>
</dbReference>
<dbReference type="PANTHER" id="PTHR45614:SF252">
    <property type="entry name" value="TRANSCRIPTION FACTOR MYB3R-2-LIKE"/>
    <property type="match status" value="1"/>
</dbReference>
<comment type="caution">
    <text evidence="10">The sequence shown here is derived from an EMBL/GenBank/DDBJ whole genome shotgun (WGS) entry which is preliminary data.</text>
</comment>
<feature type="domain" description="HTH myb-type" evidence="9">
    <location>
        <begin position="99"/>
        <end position="154"/>
    </location>
</feature>
<feature type="domain" description="HTH myb-type" evidence="9">
    <location>
        <begin position="52"/>
        <end position="98"/>
    </location>
</feature>
<dbReference type="PROSITE" id="PS50090">
    <property type="entry name" value="MYB_LIKE"/>
    <property type="match status" value="3"/>
</dbReference>
<dbReference type="CDD" id="cd00167">
    <property type="entry name" value="SANT"/>
    <property type="match status" value="3"/>
</dbReference>
<protein>
    <submittedName>
        <fullName evidence="10">Uncharacterized protein</fullName>
    </submittedName>
</protein>